<name>A0ABX5CPH4_9ALTE</name>
<comment type="caution">
    <text evidence="1">The sequence shown here is derived from an EMBL/GenBank/DDBJ whole genome shotgun (WGS) entry which is preliminary data.</text>
</comment>
<evidence type="ECO:0008006" key="3">
    <source>
        <dbReference type="Google" id="ProtNLM"/>
    </source>
</evidence>
<accession>A0ABX5CPH4</accession>
<dbReference type="EMBL" id="PVNO01000025">
    <property type="protein sequence ID" value="PRO68898.1"/>
    <property type="molecule type" value="Genomic_DNA"/>
</dbReference>
<dbReference type="Proteomes" id="UP000239539">
    <property type="component" value="Unassembled WGS sequence"/>
</dbReference>
<proteinExistence type="predicted"/>
<reference evidence="2" key="1">
    <citation type="journal article" date="2020" name="Int. J. Syst. Evol. Microbiol.">
        <title>Alteromonas alba sp. nov., a marine bacterium isolated from the seawater of the West Pacific Ocean.</title>
        <authorList>
            <person name="Sun C."/>
            <person name="Wu Y.-H."/>
            <person name="Xamxidin M."/>
            <person name="Cheng H."/>
            <person name="Xu X.-W."/>
        </authorList>
    </citation>
    <scope>NUCLEOTIDE SEQUENCE [LARGE SCALE GENOMIC DNA]</scope>
    <source>
        <strain evidence="2">9a2</strain>
    </source>
</reference>
<evidence type="ECO:0000313" key="1">
    <source>
        <dbReference type="EMBL" id="PRO68898.1"/>
    </source>
</evidence>
<dbReference type="RefSeq" id="WP_105931121.1">
    <property type="nucleotide sequence ID" value="NZ_PVNO01000025.1"/>
</dbReference>
<protein>
    <recommendedName>
        <fullName evidence="3">Replication initiation protein</fullName>
    </recommendedName>
</protein>
<gene>
    <name evidence="1" type="ORF">C6Y39_10065</name>
</gene>
<evidence type="ECO:0000313" key="2">
    <source>
        <dbReference type="Proteomes" id="UP000239539"/>
    </source>
</evidence>
<keyword evidence="2" id="KW-1185">Reference proteome</keyword>
<sequence length="346" mass="40087">MQKMLSLNVEENLYRLEQAYDSVLSLINGAHLTRLYGTYYHSEKHIVYSKVGFAEFREFALNRALFIKKMRGEPSNPKRGNLSTLRTISCASFRATEVFYYKHDEELTLTFEEMHESVEAGNSALVHIVINFDDKTSLKAQQSVKSFKQFKSQVSRYARNALGDLTRGFFVIERSKREIENKGVKKPYRALHAHLLLECSSILTKKVIKDLIKAQFRSSIREIDTAVSVFFEYKANSVKATGKFSEYRKIDLGLVDYLAKGLNSPIMKGCENKSKIGPKLLHYRVRREWRYRQYKVLEAEFKKLSFHIVDVPVGFDFEAHLIETINAVKRPPELIKPSREHQAKLT</sequence>
<organism evidence="1 2">
    <name type="scientific">Alteromonas gracilis</name>
    <dbReference type="NCBI Taxonomy" id="1479524"/>
    <lineage>
        <taxon>Bacteria</taxon>
        <taxon>Pseudomonadati</taxon>
        <taxon>Pseudomonadota</taxon>
        <taxon>Gammaproteobacteria</taxon>
        <taxon>Alteromonadales</taxon>
        <taxon>Alteromonadaceae</taxon>
        <taxon>Alteromonas/Salinimonas group</taxon>
        <taxon>Alteromonas</taxon>
    </lineage>
</organism>